<dbReference type="EMBL" id="PNBA02000015">
    <property type="protein sequence ID" value="KAG6398942.1"/>
    <property type="molecule type" value="Genomic_DNA"/>
</dbReference>
<evidence type="ECO:0000313" key="5">
    <source>
        <dbReference type="EMBL" id="KAG6398942.1"/>
    </source>
</evidence>
<dbReference type="PANTHER" id="PTHR10219">
    <property type="entry name" value="GLYCOLIPID TRANSFER PROTEIN-RELATED"/>
    <property type="match status" value="1"/>
</dbReference>
<keyword evidence="2" id="KW-0813">Transport</keyword>
<dbReference type="Proteomes" id="UP000298416">
    <property type="component" value="Unassembled WGS sequence"/>
</dbReference>
<dbReference type="FunFam" id="1.10.3520.10:FF:000005">
    <property type="entry name" value="Accelerated cell death 11"/>
    <property type="match status" value="1"/>
</dbReference>
<dbReference type="Pfam" id="PF08718">
    <property type="entry name" value="GLTP"/>
    <property type="match status" value="1"/>
</dbReference>
<evidence type="ECO:0000259" key="4">
    <source>
        <dbReference type="Pfam" id="PF08718"/>
    </source>
</evidence>
<organism evidence="5">
    <name type="scientific">Salvia splendens</name>
    <name type="common">Scarlet sage</name>
    <dbReference type="NCBI Taxonomy" id="180675"/>
    <lineage>
        <taxon>Eukaryota</taxon>
        <taxon>Viridiplantae</taxon>
        <taxon>Streptophyta</taxon>
        <taxon>Embryophyta</taxon>
        <taxon>Tracheophyta</taxon>
        <taxon>Spermatophyta</taxon>
        <taxon>Magnoliopsida</taxon>
        <taxon>eudicotyledons</taxon>
        <taxon>Gunneridae</taxon>
        <taxon>Pentapetalae</taxon>
        <taxon>asterids</taxon>
        <taxon>lamiids</taxon>
        <taxon>Lamiales</taxon>
        <taxon>Lamiaceae</taxon>
        <taxon>Nepetoideae</taxon>
        <taxon>Mentheae</taxon>
        <taxon>Salviinae</taxon>
        <taxon>Salvia</taxon>
        <taxon>Salvia subgen. Calosphace</taxon>
        <taxon>core Calosphace</taxon>
    </lineage>
</organism>
<keyword evidence="3" id="KW-0445">Lipid transport</keyword>
<feature type="domain" description="Glycolipid transfer protein" evidence="4">
    <location>
        <begin position="62"/>
        <end position="213"/>
    </location>
</feature>
<comment type="similarity">
    <text evidence="1">Belongs to the GLTP family.</text>
</comment>
<dbReference type="GO" id="GO:1902387">
    <property type="term" value="F:ceramide 1-phosphate binding"/>
    <property type="evidence" value="ECO:0007669"/>
    <property type="project" value="TreeGrafter"/>
</dbReference>
<dbReference type="GO" id="GO:0016020">
    <property type="term" value="C:membrane"/>
    <property type="evidence" value="ECO:0007669"/>
    <property type="project" value="TreeGrafter"/>
</dbReference>
<proteinExistence type="inferred from homology"/>
<keyword evidence="6" id="KW-1185">Reference proteome</keyword>
<dbReference type="InterPro" id="IPR014830">
    <property type="entry name" value="Glycolipid_transfer_prot_dom"/>
</dbReference>
<dbReference type="SUPFAM" id="SSF110004">
    <property type="entry name" value="Glycolipid transfer protein, GLTP"/>
    <property type="match status" value="1"/>
</dbReference>
<protein>
    <recommendedName>
        <fullName evidence="4">Glycolipid transfer protein domain-containing protein</fullName>
    </recommendedName>
</protein>
<comment type="caution">
    <text evidence="5">The sequence shown here is derived from an EMBL/GenBank/DDBJ whole genome shotgun (WGS) entry which is preliminary data.</text>
</comment>
<evidence type="ECO:0000256" key="1">
    <source>
        <dbReference type="ARBA" id="ARBA00007148"/>
    </source>
</evidence>
<reference evidence="5" key="2">
    <citation type="submission" date="2020-08" db="EMBL/GenBank/DDBJ databases">
        <title>Plant Genome Project.</title>
        <authorList>
            <person name="Zhang R.-G."/>
        </authorList>
    </citation>
    <scope>NUCLEOTIDE SEQUENCE</scope>
    <source>
        <strain evidence="5">Huo1</strain>
        <tissue evidence="5">Leaf</tissue>
    </source>
</reference>
<dbReference type="PANTHER" id="PTHR10219:SF28">
    <property type="entry name" value="ACD11 HOMOLOG PROTEIN"/>
    <property type="match status" value="1"/>
</dbReference>
<name>A0A8X8ZBW0_SALSN</name>
<reference evidence="5" key="1">
    <citation type="submission" date="2018-01" db="EMBL/GenBank/DDBJ databases">
        <authorList>
            <person name="Mao J.F."/>
        </authorList>
    </citation>
    <scope>NUCLEOTIDE SEQUENCE</scope>
    <source>
        <strain evidence="5">Huo1</strain>
        <tissue evidence="5">Leaf</tissue>
    </source>
</reference>
<dbReference type="Gene3D" id="1.10.3520.10">
    <property type="entry name" value="Glycolipid transfer protein"/>
    <property type="match status" value="1"/>
</dbReference>
<evidence type="ECO:0000256" key="2">
    <source>
        <dbReference type="ARBA" id="ARBA00022448"/>
    </source>
</evidence>
<dbReference type="GO" id="GO:1902388">
    <property type="term" value="F:ceramide 1-phosphate transfer activity"/>
    <property type="evidence" value="ECO:0007669"/>
    <property type="project" value="TreeGrafter"/>
</dbReference>
<dbReference type="AlphaFoldDB" id="A0A8X8ZBW0"/>
<gene>
    <name evidence="5" type="ORF">SASPL_140414</name>
</gene>
<accession>A0A8X8ZBW0</accession>
<dbReference type="InterPro" id="IPR036497">
    <property type="entry name" value="GLTP_sf"/>
</dbReference>
<evidence type="ECO:0000313" key="6">
    <source>
        <dbReference type="Proteomes" id="UP000298416"/>
    </source>
</evidence>
<dbReference type="GO" id="GO:0005829">
    <property type="term" value="C:cytosol"/>
    <property type="evidence" value="ECO:0007669"/>
    <property type="project" value="TreeGrafter"/>
</dbReference>
<sequence>MPPLKFQSFFSTTDREIPISGIPISSDESYQKTDFTPLAAVVDAFEQISAVLKAKGLHHDLDLKTFCDACSLVSVLFGCLGISFKFAEMEYVSKVNDLAEASQRYRTLNSVLDYDTQNNSVRTQGSLSRNLRRVRQGLDLIRALFQNFLSSKLFDNATYTYGAAHSDYCLKDAASAAYAKTCAPYHSWAVKTAAYAGMYALPTRDQLLVKLNETEKSAEKEMIRYINASLPVIEYIDNLYILRRISLDW</sequence>
<evidence type="ECO:0000256" key="3">
    <source>
        <dbReference type="ARBA" id="ARBA00023055"/>
    </source>
</evidence>